<gene>
    <name evidence="1" type="ORF">C4N17_00480</name>
</gene>
<dbReference type="EMBL" id="CP028108">
    <property type="protein sequence ID" value="AVQ26399.1"/>
    <property type="molecule type" value="Genomic_DNA"/>
</dbReference>
<evidence type="ECO:0000313" key="2">
    <source>
        <dbReference type="Proteomes" id="UP000241472"/>
    </source>
</evidence>
<evidence type="ECO:0008006" key="3">
    <source>
        <dbReference type="Google" id="ProtNLM"/>
    </source>
</evidence>
<accession>A0AAD0HX18</accession>
<dbReference type="GO" id="GO:0003677">
    <property type="term" value="F:DNA binding"/>
    <property type="evidence" value="ECO:0007669"/>
    <property type="project" value="InterPro"/>
</dbReference>
<reference evidence="1 2" key="1">
    <citation type="submission" date="2018-03" db="EMBL/GenBank/DDBJ databases">
        <title>Complete Fusobacterium genomes using hybrid Minion sequencing.</title>
        <authorList>
            <person name="Slade D.J."/>
            <person name="Lahmers K."/>
        </authorList>
    </citation>
    <scope>NUCLEOTIDE SEQUENCE [LARGE SCALE GENOMIC DNA]</scope>
    <source>
        <strain evidence="1 2">2_1_31</strain>
    </source>
</reference>
<dbReference type="AlphaFoldDB" id="A0AAD0HX18"/>
<dbReference type="Pfam" id="PF02452">
    <property type="entry name" value="PemK_toxin"/>
    <property type="match status" value="1"/>
</dbReference>
<sequence>MTEFFDSKTNSTRIKARPVLILTDTRNNDYTVLPISTITIKTNIDTYYDIKIDPISYPKLKLKKISYVRTHKRTSIHQASIDKSNIIGDLKTDYEELFLEILKKVEEFDNEVIESALR</sequence>
<protein>
    <recommendedName>
        <fullName evidence="3">Type II toxin-antitoxin system PemK/MazF family toxin</fullName>
    </recommendedName>
</protein>
<dbReference type="InterPro" id="IPR003477">
    <property type="entry name" value="PemK-like"/>
</dbReference>
<proteinExistence type="predicted"/>
<organism evidence="1 2">
    <name type="scientific">Fusobacterium periodonticum</name>
    <dbReference type="NCBI Taxonomy" id="860"/>
    <lineage>
        <taxon>Bacteria</taxon>
        <taxon>Fusobacteriati</taxon>
        <taxon>Fusobacteriota</taxon>
        <taxon>Fusobacteriia</taxon>
        <taxon>Fusobacteriales</taxon>
        <taxon>Fusobacteriaceae</taxon>
        <taxon>Fusobacterium</taxon>
    </lineage>
</organism>
<dbReference type="KEGG" id="fpei:C4N17_00480"/>
<name>A0AAD0HX18_9FUSO</name>
<dbReference type="InterPro" id="IPR011067">
    <property type="entry name" value="Plasmid_toxin/cell-grow_inhib"/>
</dbReference>
<evidence type="ECO:0000313" key="1">
    <source>
        <dbReference type="EMBL" id="AVQ26399.1"/>
    </source>
</evidence>
<dbReference type="Gene3D" id="2.30.30.110">
    <property type="match status" value="1"/>
</dbReference>
<dbReference type="SUPFAM" id="SSF50118">
    <property type="entry name" value="Cell growth inhibitor/plasmid maintenance toxic component"/>
    <property type="match status" value="1"/>
</dbReference>
<dbReference type="RefSeq" id="WP_005967455.1">
    <property type="nucleotide sequence ID" value="NZ_CABFLP010000048.1"/>
</dbReference>
<dbReference type="Proteomes" id="UP000241472">
    <property type="component" value="Chromosome"/>
</dbReference>